<dbReference type="RefSeq" id="WP_092343719.1">
    <property type="nucleotide sequence ID" value="NZ_LN906597.1"/>
</dbReference>
<accession>A0A0S4M632</accession>
<dbReference type="EMBL" id="LN906597">
    <property type="protein sequence ID" value="CUT17709.1"/>
    <property type="molecule type" value="Genomic_DNA"/>
</dbReference>
<proteinExistence type="predicted"/>
<gene>
    <name evidence="1" type="ORF">Ark11_0886</name>
</gene>
<sequence length="930" mass="107297">MSDKRLTIGFPFSINYSDSDSDSDLVCGNEESGLGQLNDIVNITSTVPVEYVAEVNPNSSLDIISKLLEDYSLCASKFSQPNIVSAAYEICSNYGYSIYDDDMYDFYSECFFKNYANRCGYDVSDNFLSEINRLKYMFVNYVNTTLCEDDFSRFLFKINENNYDKLLLLLDSNCRFFYVSVHSIRFKFVDFLRNEIVPLILDAFDKLLDVDSSNSRNLGYLDKEKLFLYVVTTFERVIILRAMSYWNSFCDLNKDLLLSLQYTDYKNPFIRISTGVFCAADVPMVSHPVAFTYRYGVYVSFFGVRNVDQMIDNCASDCISKLKVIISDRVMGICMLYRGMDCVEALLVRVNEELFDIILEEFRNVILDHCMNRIVVFFNELIIWPESKNDLLALVRGTIRNIFTLVKAEINVDSSIVRSTVSNYFKILRRDKRDLSSNKSSDYKGRLYVFGNCKFRLNEDFFVKIKKLRAKKLALFKPIVIIEFAKIMKKENLCNCKWSSISSRLFSVAVEATKGIIDSQYKELKKIISEARMIRDDGSERKINREEKVYITKGVMQSSNKRLKDAARILWRDLIKLYGNFILADISESCVDYSSGMVSDVCDFRGFYTRDSSSVTSTVGNSVIKFSLLDLREEDRLEFHFIVGEFIRCFKPVLCEMIDCLLSGMDINSSSLEYILIRIRPDIYEKKVSYFIENGFSSKLESLLSRALIMIPSGSRVMTYNEKGEFLMSSFDSVNESIDIFVSKYVSSLVNSSMLVSKSESSKDDLVIPMVEGKCKSKGKSKKRRVVEDYYNVENEYNDNHDRDNDVVPSMFGTIRVMRKFNNEINRMILYQIDNLSNYIGSIKGDPSAFSDLTSEDRVVAMEKRIRSIIDYSQSEFMDRVGEFITGVIVYADGDNIARLINIDEIHDFLRGLHAEMVVRHGDIFVRWSQ</sequence>
<evidence type="ECO:0000313" key="2">
    <source>
        <dbReference type="Proteomes" id="UP000198651"/>
    </source>
</evidence>
<organism evidence="1 2">
    <name type="scientific">Candidatus Ichthyocystis hellenicum</name>
    <dbReference type="NCBI Taxonomy" id="1561003"/>
    <lineage>
        <taxon>Bacteria</taxon>
        <taxon>Pseudomonadati</taxon>
        <taxon>Pseudomonadota</taxon>
        <taxon>Betaproteobacteria</taxon>
        <taxon>Burkholderiales</taxon>
        <taxon>Candidatus Ichthyocystis</taxon>
    </lineage>
</organism>
<keyword evidence="2" id="KW-1185">Reference proteome</keyword>
<evidence type="ECO:0000313" key="1">
    <source>
        <dbReference type="EMBL" id="CUT17709.1"/>
    </source>
</evidence>
<protein>
    <submittedName>
        <fullName evidence="1">Uncharacterized protein</fullName>
    </submittedName>
</protein>
<dbReference type="OrthoDB" id="9991510at2"/>
<name>A0A0S4M632_9BURK</name>
<dbReference type="Proteomes" id="UP000198651">
    <property type="component" value="Chromosome I"/>
</dbReference>
<dbReference type="AlphaFoldDB" id="A0A0S4M632"/>
<reference evidence="2" key="1">
    <citation type="submission" date="2015-11" db="EMBL/GenBank/DDBJ databases">
        <authorList>
            <person name="Seth-Smith H.M.B."/>
        </authorList>
    </citation>
    <scope>NUCLEOTIDE SEQUENCE [LARGE SCALE GENOMIC DNA]</scope>
    <source>
        <strain evidence="2">2013Ark11</strain>
    </source>
</reference>